<dbReference type="PANTHER" id="PTHR22306:SF2">
    <property type="entry name" value="CHROMOSOME 7 OPEN READING FRAME 50"/>
    <property type="match status" value="1"/>
</dbReference>
<evidence type="ECO:0000313" key="3">
    <source>
        <dbReference type="EMBL" id="KAF2654703.1"/>
    </source>
</evidence>
<feature type="compositionally biased region" description="Low complexity" evidence="1">
    <location>
        <begin position="589"/>
        <end position="600"/>
    </location>
</feature>
<dbReference type="Pfam" id="PF00646">
    <property type="entry name" value="F-box"/>
    <property type="match status" value="1"/>
</dbReference>
<dbReference type="InterPro" id="IPR019327">
    <property type="entry name" value="WKF"/>
</dbReference>
<dbReference type="EMBL" id="MU004360">
    <property type="protein sequence ID" value="KAF2654703.1"/>
    <property type="molecule type" value="Genomic_DNA"/>
</dbReference>
<feature type="region of interest" description="Disordered" evidence="1">
    <location>
        <begin position="506"/>
        <end position="601"/>
    </location>
</feature>
<feature type="compositionally biased region" description="Basic and acidic residues" evidence="1">
    <location>
        <begin position="444"/>
        <end position="461"/>
    </location>
</feature>
<feature type="region of interest" description="Disordered" evidence="1">
    <location>
        <begin position="441"/>
        <end position="487"/>
    </location>
</feature>
<reference evidence="3" key="1">
    <citation type="journal article" date="2020" name="Stud. Mycol.">
        <title>101 Dothideomycetes genomes: a test case for predicting lifestyles and emergence of pathogens.</title>
        <authorList>
            <person name="Haridas S."/>
            <person name="Albert R."/>
            <person name="Binder M."/>
            <person name="Bloem J."/>
            <person name="Labutti K."/>
            <person name="Salamov A."/>
            <person name="Andreopoulos B."/>
            <person name="Baker S."/>
            <person name="Barry K."/>
            <person name="Bills G."/>
            <person name="Bluhm B."/>
            <person name="Cannon C."/>
            <person name="Castanera R."/>
            <person name="Culley D."/>
            <person name="Daum C."/>
            <person name="Ezra D."/>
            <person name="Gonzalez J."/>
            <person name="Henrissat B."/>
            <person name="Kuo A."/>
            <person name="Liang C."/>
            <person name="Lipzen A."/>
            <person name="Lutzoni F."/>
            <person name="Magnuson J."/>
            <person name="Mondo S."/>
            <person name="Nolan M."/>
            <person name="Ohm R."/>
            <person name="Pangilinan J."/>
            <person name="Park H.-J."/>
            <person name="Ramirez L."/>
            <person name="Alfaro M."/>
            <person name="Sun H."/>
            <person name="Tritt A."/>
            <person name="Yoshinaga Y."/>
            <person name="Zwiers L.-H."/>
            <person name="Turgeon B."/>
            <person name="Goodwin S."/>
            <person name="Spatafora J."/>
            <person name="Crous P."/>
            <person name="Grigoriev I."/>
        </authorList>
    </citation>
    <scope>NUCLEOTIDE SEQUENCE</scope>
    <source>
        <strain evidence="3">CBS 122681</strain>
    </source>
</reference>
<feature type="compositionally biased region" description="Low complexity" evidence="1">
    <location>
        <begin position="562"/>
        <end position="575"/>
    </location>
</feature>
<dbReference type="PANTHER" id="PTHR22306">
    <property type="entry name" value="CHROMOSOME 7 OPEN READING FRAME 50"/>
    <property type="match status" value="1"/>
</dbReference>
<feature type="compositionally biased region" description="Basic and acidic residues" evidence="1">
    <location>
        <begin position="137"/>
        <end position="151"/>
    </location>
</feature>
<feature type="compositionally biased region" description="Polar residues" evidence="1">
    <location>
        <begin position="295"/>
        <end position="312"/>
    </location>
</feature>
<dbReference type="InterPro" id="IPR001810">
    <property type="entry name" value="F-box_dom"/>
</dbReference>
<feature type="compositionally biased region" description="Polar residues" evidence="1">
    <location>
        <begin position="617"/>
        <end position="631"/>
    </location>
</feature>
<protein>
    <recommendedName>
        <fullName evidence="2">F-box domain-containing protein</fullName>
    </recommendedName>
</protein>
<name>A0A6A6T6Z4_9PLEO</name>
<accession>A0A6A6T6Z4</accession>
<feature type="compositionally biased region" description="Polar residues" evidence="1">
    <location>
        <begin position="245"/>
        <end position="261"/>
    </location>
</feature>
<gene>
    <name evidence="3" type="ORF">K491DRAFT_600295</name>
</gene>
<feature type="compositionally biased region" description="Low complexity" evidence="1">
    <location>
        <begin position="535"/>
        <end position="550"/>
    </location>
</feature>
<proteinExistence type="predicted"/>
<dbReference type="Gene3D" id="3.80.10.10">
    <property type="entry name" value="Ribonuclease Inhibitor"/>
    <property type="match status" value="1"/>
</dbReference>
<dbReference type="AlphaFoldDB" id="A0A6A6T6Z4"/>
<feature type="region of interest" description="Disordered" evidence="1">
    <location>
        <begin position="1"/>
        <end position="361"/>
    </location>
</feature>
<keyword evidence="4" id="KW-1185">Reference proteome</keyword>
<organism evidence="3 4">
    <name type="scientific">Lophiostoma macrostomum CBS 122681</name>
    <dbReference type="NCBI Taxonomy" id="1314788"/>
    <lineage>
        <taxon>Eukaryota</taxon>
        <taxon>Fungi</taxon>
        <taxon>Dikarya</taxon>
        <taxon>Ascomycota</taxon>
        <taxon>Pezizomycotina</taxon>
        <taxon>Dothideomycetes</taxon>
        <taxon>Pleosporomycetidae</taxon>
        <taxon>Pleosporales</taxon>
        <taxon>Lophiostomataceae</taxon>
        <taxon>Lophiostoma</taxon>
    </lineage>
</organism>
<feature type="region of interest" description="Disordered" evidence="1">
    <location>
        <begin position="613"/>
        <end position="634"/>
    </location>
</feature>
<feature type="compositionally biased region" description="Basic and acidic residues" evidence="1">
    <location>
        <begin position="68"/>
        <end position="78"/>
    </location>
</feature>
<dbReference type="CDD" id="cd09917">
    <property type="entry name" value="F-box_SF"/>
    <property type="match status" value="1"/>
</dbReference>
<dbReference type="SUPFAM" id="SSF81383">
    <property type="entry name" value="F-box domain"/>
    <property type="match status" value="1"/>
</dbReference>
<feature type="compositionally biased region" description="Basic and acidic residues" evidence="1">
    <location>
        <begin position="120"/>
        <end position="130"/>
    </location>
</feature>
<dbReference type="OrthoDB" id="10261563at2759"/>
<feature type="compositionally biased region" description="Acidic residues" evidence="1">
    <location>
        <begin position="551"/>
        <end position="561"/>
    </location>
</feature>
<feature type="compositionally biased region" description="Polar residues" evidence="1">
    <location>
        <begin position="340"/>
        <end position="354"/>
    </location>
</feature>
<evidence type="ECO:0000259" key="2">
    <source>
        <dbReference type="PROSITE" id="PS50181"/>
    </source>
</evidence>
<dbReference type="PROSITE" id="PS50181">
    <property type="entry name" value="FBOX"/>
    <property type="match status" value="1"/>
</dbReference>
<evidence type="ECO:0000256" key="1">
    <source>
        <dbReference type="SAM" id="MobiDB-lite"/>
    </source>
</evidence>
<evidence type="ECO:0000313" key="4">
    <source>
        <dbReference type="Proteomes" id="UP000799324"/>
    </source>
</evidence>
<dbReference type="InterPro" id="IPR036047">
    <property type="entry name" value="F-box-like_dom_sf"/>
</dbReference>
<dbReference type="Pfam" id="PF10180">
    <property type="entry name" value="WKF"/>
    <property type="match status" value="1"/>
</dbReference>
<dbReference type="InterPro" id="IPR032675">
    <property type="entry name" value="LRR_dom_sf"/>
</dbReference>
<feature type="compositionally biased region" description="Polar residues" evidence="1">
    <location>
        <begin position="506"/>
        <end position="515"/>
    </location>
</feature>
<dbReference type="Proteomes" id="UP000799324">
    <property type="component" value="Unassembled WGS sequence"/>
</dbReference>
<feature type="compositionally biased region" description="Low complexity" evidence="1">
    <location>
        <begin position="197"/>
        <end position="212"/>
    </location>
</feature>
<feature type="compositionally biased region" description="Polar residues" evidence="1">
    <location>
        <begin position="154"/>
        <end position="164"/>
    </location>
</feature>
<feature type="domain" description="F-box" evidence="2">
    <location>
        <begin position="646"/>
        <end position="695"/>
    </location>
</feature>
<feature type="compositionally biased region" description="Polar residues" evidence="1">
    <location>
        <begin position="178"/>
        <end position="189"/>
    </location>
</feature>
<feature type="compositionally biased region" description="Polar residues" evidence="1">
    <location>
        <begin position="28"/>
        <end position="37"/>
    </location>
</feature>
<sequence length="1065" mass="117514">MAQEGRPLPAWKRLGLELSTGEQPDHIPQNTEQQPGQSRGAARGTPKGHSPVPGLTENGQSSSLGKRGRVESPAEHHGQTRKKSRKEADPGNLDEPTLNGVSAATKQEHGASEPVPSGPDKSRPKGDPNYRKKKGRRGFEKSTDSSDDYKTDALQVSATQTNPALQPRGRKGRHRSPTDSSSLEHTAMTSGKVELVPSTETDLTTPPTVTTPQAKKKNKKKAPASDNNNTALDSSPARADRRKSVTFTPDTKTSDGNSASNLFKKWVTEQKGPAAEFSPAEVAQFAPPPKLHPANNASPSQPQSVEEAQQPSKAEKRTKKVKGQKLLTETTQEKDLPEPTGSQSHTPADPPNQSKKPKGKNRELYLDYLKQYHTDRANWKFSKIRQNDVLDNALDIFRIPEEYTDALIAYVRSLKSAGALERLKERCDSALRELIELEQMGDASARKAAQEEALGERLEKEKKRRQKEADIETLTQHPHPDGFISRLSRPRTVALLTALNMATPIVPTNSATSTGPTPPQRISRKRKSRTEVSSDESSSSESSVSSSSEEPSSESDDDDSQSDNTGSSSNSSTSGADVSKSSDEEENGSGDSSGSDSNSEICSQHGLASLRCGLAPSPQSNVPSTWASQQASHHETSTTTHTCTILMKLIDLPTELVEEIASQLCLQDFRSFRLVCSSLNHQSLHPFKEVFFQQHTLKWNIAGFQKLSELASDAAFGDAFQKLVIDATPWHAMQLWELKMSIDPPVIDQDGLRLKASAYKTLKEQAESLAKYWNETRLDVKTLKGIFEERKILQSISFAYEGMDKKFGKFGRQYCETSQNEMSRPFVATLTAIATSGLDVGEIIFHGRKKYGAVSIGRLEALSPMLSRFDAAFAHLQSLKINLRDWRHPEVGFEPPFGRAPFMIRFLAKCSSLKSLEISCFSSLEVDLFAEMAKHCRFPSLVSCKLELFRLSRVEDLFEFLGSAQTSLRRLSLSHIVLRDEMVTWSDLMHRISGELELEALELLNLFSRMGARVGIDGTMKGAIILEGPQLSEELEYHAEHLVFGNWGPAFHLASVAYPFIGMRT</sequence>